<evidence type="ECO:0000256" key="4">
    <source>
        <dbReference type="ARBA" id="ARBA00023014"/>
    </source>
</evidence>
<evidence type="ECO:0000256" key="1">
    <source>
        <dbReference type="ARBA" id="ARBA00022691"/>
    </source>
</evidence>
<name>A0A942Z9Z4_9FIRM</name>
<keyword evidence="3" id="KW-0408">Iron</keyword>
<dbReference type="CDD" id="cd01335">
    <property type="entry name" value="Radical_SAM"/>
    <property type="match status" value="1"/>
</dbReference>
<dbReference type="Proteomes" id="UP000724672">
    <property type="component" value="Unassembled WGS sequence"/>
</dbReference>
<dbReference type="SUPFAM" id="SSF102114">
    <property type="entry name" value="Radical SAM enzymes"/>
    <property type="match status" value="1"/>
</dbReference>
<dbReference type="RefSeq" id="WP_203367615.1">
    <property type="nucleotide sequence ID" value="NZ_WSFT01000053.1"/>
</dbReference>
<dbReference type="PANTHER" id="PTHR13932:SF1">
    <property type="entry name" value="OXYGEN-INDEPENDENT COPROPORPHYRINOGEN-III OXIDASE-LIKE PROTEIN HEMZ"/>
    <property type="match status" value="1"/>
</dbReference>
<dbReference type="InterPro" id="IPR058240">
    <property type="entry name" value="rSAM_sf"/>
</dbReference>
<dbReference type="SMART" id="SM00729">
    <property type="entry name" value="Elp3"/>
    <property type="match status" value="1"/>
</dbReference>
<sequence length="492" mass="56594">MIKVYLNGHKNSHNIYELLRILMETSEIEFVDYDSIDNENLYIISSLEDNVIRTEIYKEGKLISDNIINDIDNINIRRDFEKKTSVGTKKSLYEAIKKVNNISSPWGILTGIRPSKIVHELREKGINKDEIFNILTEQYLIAKEKAQLLLEITEVESKYLYPLDKSNYNLYVSIPFCPTKCVYCSFPSYTLEKWEDLVDSYTETLLYEIRQIAELMKGQTINTVYIGGGTPTSIPKENLVKIISSINDLFGRENITEFTVEAGRPDTINEEILQALRDNHIDRISINPQTMNGETLKLIGRNHSPKDIEEAYIIAKDKGFKSINMDIIVGLPGEDLEDINNTMNHLSKLNPENLTVHTLAIKKTSKLNNEKEKYDIAEGEKIEKMLKLTEDYAARMGMKPYYMYRQKQILGNFENVGYAKEDKECIYNILIMEEKQTIIGVGAGAISKVYYPSQNRLERVPNVKSLKDYIDRIDEMIDRKSIGINNMLTAEA</sequence>
<dbReference type="Pfam" id="PF04055">
    <property type="entry name" value="Radical_SAM"/>
    <property type="match status" value="1"/>
</dbReference>
<accession>A0A942Z9Z4</accession>
<dbReference type="InterPro" id="IPR013785">
    <property type="entry name" value="Aldolase_TIM"/>
</dbReference>
<dbReference type="AlphaFoldDB" id="A0A942Z9Z4"/>
<evidence type="ECO:0000256" key="3">
    <source>
        <dbReference type="ARBA" id="ARBA00023004"/>
    </source>
</evidence>
<proteinExistence type="predicted"/>
<dbReference type="GO" id="GO:0051539">
    <property type="term" value="F:4 iron, 4 sulfur cluster binding"/>
    <property type="evidence" value="ECO:0007669"/>
    <property type="project" value="TreeGrafter"/>
</dbReference>
<gene>
    <name evidence="6" type="primary">hemZ</name>
    <name evidence="6" type="ORF">GOQ27_14565</name>
</gene>
<keyword evidence="2" id="KW-0479">Metal-binding</keyword>
<dbReference type="GO" id="GO:0051989">
    <property type="term" value="F:coproporphyrinogen dehydrogenase activity"/>
    <property type="evidence" value="ECO:0007669"/>
    <property type="project" value="UniProtKB-EC"/>
</dbReference>
<reference evidence="6" key="1">
    <citation type="submission" date="2019-12" db="EMBL/GenBank/DDBJ databases">
        <title>Clostridiaceae gen. nov. sp. nov., isolated from sediment in Xinjiang, China.</title>
        <authorList>
            <person name="Zhang R."/>
        </authorList>
    </citation>
    <scope>NUCLEOTIDE SEQUENCE</scope>
    <source>
        <strain evidence="6">D2Q-11</strain>
    </source>
</reference>
<dbReference type="GO" id="GO:0046872">
    <property type="term" value="F:metal ion binding"/>
    <property type="evidence" value="ECO:0007669"/>
    <property type="project" value="UniProtKB-KW"/>
</dbReference>
<keyword evidence="4" id="KW-0411">Iron-sulfur</keyword>
<dbReference type="PROSITE" id="PS51918">
    <property type="entry name" value="RADICAL_SAM"/>
    <property type="match status" value="1"/>
</dbReference>
<evidence type="ECO:0000259" key="5">
    <source>
        <dbReference type="PROSITE" id="PS51918"/>
    </source>
</evidence>
<dbReference type="GO" id="GO:0005737">
    <property type="term" value="C:cytoplasm"/>
    <property type="evidence" value="ECO:0007669"/>
    <property type="project" value="TreeGrafter"/>
</dbReference>
<dbReference type="InterPro" id="IPR007197">
    <property type="entry name" value="rSAM"/>
</dbReference>
<evidence type="ECO:0000313" key="7">
    <source>
        <dbReference type="Proteomes" id="UP000724672"/>
    </source>
</evidence>
<dbReference type="NCBIfam" id="TIGR03994">
    <property type="entry name" value="rSAM_HemZ"/>
    <property type="match status" value="1"/>
</dbReference>
<dbReference type="GO" id="GO:0006779">
    <property type="term" value="P:porphyrin-containing compound biosynthetic process"/>
    <property type="evidence" value="ECO:0007669"/>
    <property type="project" value="TreeGrafter"/>
</dbReference>
<dbReference type="SFLD" id="SFLDF00310">
    <property type="entry name" value="oxygen-independent_coproporphy"/>
    <property type="match status" value="1"/>
</dbReference>
<organism evidence="6 7">
    <name type="scientific">Anaeromonas frigoriresistens</name>
    <dbReference type="NCBI Taxonomy" id="2683708"/>
    <lineage>
        <taxon>Bacteria</taxon>
        <taxon>Bacillati</taxon>
        <taxon>Bacillota</taxon>
        <taxon>Tissierellia</taxon>
        <taxon>Tissierellales</taxon>
        <taxon>Thermohalobacteraceae</taxon>
        <taxon>Anaeromonas</taxon>
    </lineage>
</organism>
<keyword evidence="6" id="KW-0560">Oxidoreductase</keyword>
<dbReference type="InterPro" id="IPR006638">
    <property type="entry name" value="Elp3/MiaA/NifB-like_rSAM"/>
</dbReference>
<feature type="domain" description="Radical SAM core" evidence="5">
    <location>
        <begin position="162"/>
        <end position="399"/>
    </location>
</feature>
<evidence type="ECO:0000256" key="2">
    <source>
        <dbReference type="ARBA" id="ARBA00022723"/>
    </source>
</evidence>
<protein>
    <submittedName>
        <fullName evidence="6">Coproporphyrinogen dehydrogenase HemZ</fullName>
        <ecNumber evidence="6">1.3.98.3</ecNumber>
    </submittedName>
</protein>
<dbReference type="EC" id="1.3.98.3" evidence="6"/>
<dbReference type="Gene3D" id="3.20.20.70">
    <property type="entry name" value="Aldolase class I"/>
    <property type="match status" value="1"/>
</dbReference>
<dbReference type="InterPro" id="IPR023995">
    <property type="entry name" value="HemZ"/>
</dbReference>
<keyword evidence="1" id="KW-0949">S-adenosyl-L-methionine</keyword>
<dbReference type="SFLD" id="SFLDG01082">
    <property type="entry name" value="B12-binding_domain_containing"/>
    <property type="match status" value="1"/>
</dbReference>
<dbReference type="PANTHER" id="PTHR13932">
    <property type="entry name" value="COPROPORPHYRINIGEN III OXIDASE"/>
    <property type="match status" value="1"/>
</dbReference>
<keyword evidence="7" id="KW-1185">Reference proteome</keyword>
<dbReference type="SFLD" id="SFLDS00029">
    <property type="entry name" value="Radical_SAM"/>
    <property type="match status" value="1"/>
</dbReference>
<evidence type="ECO:0000313" key="6">
    <source>
        <dbReference type="EMBL" id="MBS4539694.1"/>
    </source>
</evidence>
<dbReference type="EMBL" id="WSFT01000053">
    <property type="protein sequence ID" value="MBS4539694.1"/>
    <property type="molecule type" value="Genomic_DNA"/>
</dbReference>
<dbReference type="SFLD" id="SFLDG01065">
    <property type="entry name" value="anaerobic_coproporphyrinogen-I"/>
    <property type="match status" value="1"/>
</dbReference>
<comment type="caution">
    <text evidence="6">The sequence shown here is derived from an EMBL/GenBank/DDBJ whole genome shotgun (WGS) entry which is preliminary data.</text>
</comment>
<dbReference type="InterPro" id="IPR034505">
    <property type="entry name" value="Coproporphyrinogen-III_oxidase"/>
</dbReference>